<keyword evidence="3" id="KW-1185">Reference proteome</keyword>
<evidence type="ECO:0000313" key="3">
    <source>
        <dbReference type="Proteomes" id="UP000036938"/>
    </source>
</evidence>
<proteinExistence type="predicted"/>
<comment type="caution">
    <text evidence="2">The sequence shown here is derived from an EMBL/GenBank/DDBJ whole genome shotgun (WGS) entry which is preliminary data.</text>
</comment>
<accession>A0A0L1JUW9</accession>
<sequence>MFGSDTFQFHGTGNGVQGSVDPYTRADNPNSVDPDADGDMLYGENGDDRIDWSAYRPTIDPDADTRVNDEVAGAAQSGTVLDPDIFG</sequence>
<evidence type="ECO:0000313" key="2">
    <source>
        <dbReference type="EMBL" id="KNG95203.1"/>
    </source>
</evidence>
<dbReference type="AlphaFoldDB" id="A0A0L1JUW9"/>
<protein>
    <submittedName>
        <fullName evidence="2">Uncharacterized protein</fullName>
    </submittedName>
</protein>
<reference evidence="2 3" key="1">
    <citation type="journal article" date="2015" name="Int. J. Syst. Evol. Microbiol.">
        <title>Aestuariivita atlantica sp. nov., isolated from deep sea sediment of the Atlantic Ocean.</title>
        <authorList>
            <person name="Li G."/>
            <person name="Lai Q."/>
            <person name="Du Y."/>
            <person name="Liu X."/>
            <person name="Sun F."/>
            <person name="Shao Z."/>
        </authorList>
    </citation>
    <scope>NUCLEOTIDE SEQUENCE [LARGE SCALE GENOMIC DNA]</scope>
    <source>
        <strain evidence="2 3">22II-S11-z3</strain>
    </source>
</reference>
<dbReference type="RefSeq" id="WP_050528922.1">
    <property type="nucleotide sequence ID" value="NZ_AQQZ01000001.1"/>
</dbReference>
<dbReference type="EMBL" id="AQQZ01000001">
    <property type="protein sequence ID" value="KNG95203.1"/>
    <property type="molecule type" value="Genomic_DNA"/>
</dbReference>
<gene>
    <name evidence="2" type="ORF">ATO11_00740</name>
</gene>
<feature type="compositionally biased region" description="Polar residues" evidence="1">
    <location>
        <begin position="1"/>
        <end position="11"/>
    </location>
</feature>
<name>A0A0L1JUW9_9RHOB</name>
<dbReference type="Proteomes" id="UP000036938">
    <property type="component" value="Unassembled WGS sequence"/>
</dbReference>
<evidence type="ECO:0000256" key="1">
    <source>
        <dbReference type="SAM" id="MobiDB-lite"/>
    </source>
</evidence>
<organism evidence="2 3">
    <name type="scientific">Pseudaestuariivita atlantica</name>
    <dbReference type="NCBI Taxonomy" id="1317121"/>
    <lineage>
        <taxon>Bacteria</taxon>
        <taxon>Pseudomonadati</taxon>
        <taxon>Pseudomonadota</taxon>
        <taxon>Alphaproteobacteria</taxon>
        <taxon>Rhodobacterales</taxon>
        <taxon>Paracoccaceae</taxon>
        <taxon>Pseudaestuariivita</taxon>
    </lineage>
</organism>
<feature type="region of interest" description="Disordered" evidence="1">
    <location>
        <begin position="1"/>
        <end position="65"/>
    </location>
</feature>